<dbReference type="Pfam" id="PF03704">
    <property type="entry name" value="BTAD"/>
    <property type="match status" value="1"/>
</dbReference>
<sequence length="861" mass="95810">MGSRHRRAISQHPDAVRVSTKQRPHSGIQHRGFQRIRRRPGGDRGAHPGRDSAVPRSHAGRLRLAGAGSDQPLGLALPTLEDVGALQRSGRRPPPRRRSRHRLVPRQLPISHGHTVDHARRPQRGRIGRGGQANPALPSGHGSRRRVQTSGSRCRTVRFDRHELSAALPARCRPPEGRRLRQSRAPARRWRPTVRQHRPRRRSRTQRGVVRAAATPQPPQLLQQQRGPHRRSGNRIGSAFHGSPDRPLGRRLSFLRAKSPRRQLNGGIPVNFTVLGEFSVEFDDIDITPRQPKIRSILALLTIEHGRTVPIEWIVDELWRLPSSATPSRTVHTYIYELRKILGKGGENLIVTRQGGYSLRLDDAYLDLDEFERLADSGAGLLRAGMAEDSPEKLAEASDYLGQAMSCWHGAPLRNVILGKRLRNRVAWLEERNRQVIEMRLRAEMRLGRFDEVIGELKFHIEQNPYHEGFHETLMAALARSGRRSEALNVYRELRTRLADEMGIEPGQPVRQLQQDILRGNLGPVPAAPGDIRGEPLKLTQLPPMVPDFVGHRHAVDAAVDLLTRNSPRTICVHGMPGVGKSAAALTIAHAVAGSFPDGQLHIDLEDTARSGLDAFSDVLRALGIGDRELPATLAGAVSLFRSITRGRRILVVLDNLHRGADIVPHLPLGSATIITARRPLTGLFGVDKCLLDPLSVRDGLDLLAAIVGADRIKREQRAAEQLIEIVGALPLAIRFIGDRLTVSPRYPLEHLRRRIMNPDDAVRLSDLANLGFDLFYRIDAVYRDLDAVERTVLRSVIALRDRPFDIDDVMTLAPTTPTQTEIALLSLIDSGMVTARVATERKPMTLPPMVARYLSELDTG</sequence>
<dbReference type="AlphaFoldDB" id="A0A6G9YE03"/>
<dbReference type="SMART" id="SM00862">
    <property type="entry name" value="Trans_reg_C"/>
    <property type="match status" value="1"/>
</dbReference>
<feature type="DNA-binding region" description="OmpR/PhoB-type" evidence="5">
    <location>
        <begin position="259"/>
        <end position="361"/>
    </location>
</feature>
<dbReference type="InterPro" id="IPR027417">
    <property type="entry name" value="P-loop_NTPase"/>
</dbReference>
<dbReference type="GO" id="GO:0003677">
    <property type="term" value="F:DNA binding"/>
    <property type="evidence" value="ECO:0007669"/>
    <property type="project" value="UniProtKB-UniRule"/>
</dbReference>
<dbReference type="Gene3D" id="1.25.40.10">
    <property type="entry name" value="Tetratricopeptide repeat domain"/>
    <property type="match status" value="1"/>
</dbReference>
<dbReference type="Pfam" id="PF00486">
    <property type="entry name" value="Trans_reg_C"/>
    <property type="match status" value="1"/>
</dbReference>
<feature type="region of interest" description="Disordered" evidence="6">
    <location>
        <begin position="168"/>
        <end position="249"/>
    </location>
</feature>
<dbReference type="PANTHER" id="PTHR35807">
    <property type="entry name" value="TRANSCRIPTIONAL REGULATOR REDD-RELATED"/>
    <property type="match status" value="1"/>
</dbReference>
<feature type="region of interest" description="Disordered" evidence="6">
    <location>
        <begin position="1"/>
        <end position="156"/>
    </location>
</feature>
<feature type="domain" description="OmpR/PhoB-type" evidence="7">
    <location>
        <begin position="259"/>
        <end position="361"/>
    </location>
</feature>
<keyword evidence="9" id="KW-1185">Reference proteome</keyword>
<dbReference type="InterPro" id="IPR005158">
    <property type="entry name" value="BTAD"/>
</dbReference>
<evidence type="ECO:0000256" key="4">
    <source>
        <dbReference type="ARBA" id="ARBA00023163"/>
    </source>
</evidence>
<dbReference type="Gene3D" id="3.40.50.300">
    <property type="entry name" value="P-loop containing nucleotide triphosphate hydrolases"/>
    <property type="match status" value="1"/>
</dbReference>
<accession>A0A6G9YE03</accession>
<evidence type="ECO:0000256" key="2">
    <source>
        <dbReference type="ARBA" id="ARBA00023015"/>
    </source>
</evidence>
<dbReference type="SUPFAM" id="SSF48452">
    <property type="entry name" value="TPR-like"/>
    <property type="match status" value="1"/>
</dbReference>
<dbReference type="Gene3D" id="1.10.10.10">
    <property type="entry name" value="Winged helix-like DNA-binding domain superfamily/Winged helix DNA-binding domain"/>
    <property type="match status" value="1"/>
</dbReference>
<evidence type="ECO:0000259" key="7">
    <source>
        <dbReference type="PROSITE" id="PS51755"/>
    </source>
</evidence>
<dbReference type="CDD" id="cd15831">
    <property type="entry name" value="BTAD"/>
    <property type="match status" value="1"/>
</dbReference>
<dbReference type="InterPro" id="IPR001867">
    <property type="entry name" value="OmpR/PhoB-type_DNA-bd"/>
</dbReference>
<proteinExistence type="inferred from homology"/>
<name>A0A6G9YE03_9NOCA</name>
<evidence type="ECO:0000313" key="9">
    <source>
        <dbReference type="Proteomes" id="UP000503540"/>
    </source>
</evidence>
<evidence type="ECO:0000256" key="3">
    <source>
        <dbReference type="ARBA" id="ARBA00023125"/>
    </source>
</evidence>
<dbReference type="Proteomes" id="UP000503540">
    <property type="component" value="Chromosome"/>
</dbReference>
<keyword evidence="2" id="KW-0805">Transcription regulation</keyword>
<dbReference type="EMBL" id="CP046172">
    <property type="protein sequence ID" value="QIS11286.1"/>
    <property type="molecule type" value="Genomic_DNA"/>
</dbReference>
<feature type="compositionally biased region" description="Basic residues" evidence="6">
    <location>
        <begin position="180"/>
        <end position="205"/>
    </location>
</feature>
<dbReference type="InterPro" id="IPR011990">
    <property type="entry name" value="TPR-like_helical_dom_sf"/>
</dbReference>
<keyword evidence="3 5" id="KW-0238">DNA-binding</keyword>
<feature type="compositionally biased region" description="Basic and acidic residues" evidence="6">
    <location>
        <begin position="40"/>
        <end position="50"/>
    </location>
</feature>
<dbReference type="SUPFAM" id="SSF52540">
    <property type="entry name" value="P-loop containing nucleoside triphosphate hydrolases"/>
    <property type="match status" value="1"/>
</dbReference>
<protein>
    <recommendedName>
        <fullName evidence="7">OmpR/PhoB-type domain-containing protein</fullName>
    </recommendedName>
</protein>
<dbReference type="GO" id="GO:0043531">
    <property type="term" value="F:ADP binding"/>
    <property type="evidence" value="ECO:0007669"/>
    <property type="project" value="InterPro"/>
</dbReference>
<dbReference type="InterPro" id="IPR016032">
    <property type="entry name" value="Sig_transdc_resp-reg_C-effctor"/>
</dbReference>
<comment type="similarity">
    <text evidence="1">Belongs to the AfsR/DnrI/RedD regulatory family.</text>
</comment>
<evidence type="ECO:0000256" key="5">
    <source>
        <dbReference type="PROSITE-ProRule" id="PRU01091"/>
    </source>
</evidence>
<organism evidence="8 9">
    <name type="scientific">Nocardia arthritidis</name>
    <dbReference type="NCBI Taxonomy" id="228602"/>
    <lineage>
        <taxon>Bacteria</taxon>
        <taxon>Bacillati</taxon>
        <taxon>Actinomycetota</taxon>
        <taxon>Actinomycetes</taxon>
        <taxon>Mycobacteriales</taxon>
        <taxon>Nocardiaceae</taxon>
        <taxon>Nocardia</taxon>
    </lineage>
</organism>
<dbReference type="PANTHER" id="PTHR35807:SF1">
    <property type="entry name" value="TRANSCRIPTIONAL REGULATOR REDD"/>
    <property type="match status" value="1"/>
</dbReference>
<dbReference type="SUPFAM" id="SSF46894">
    <property type="entry name" value="C-terminal effector domain of the bipartite response regulators"/>
    <property type="match status" value="1"/>
</dbReference>
<dbReference type="InterPro" id="IPR036388">
    <property type="entry name" value="WH-like_DNA-bd_sf"/>
</dbReference>
<evidence type="ECO:0000313" key="8">
    <source>
        <dbReference type="EMBL" id="QIS11286.1"/>
    </source>
</evidence>
<dbReference type="GO" id="GO:0006355">
    <property type="term" value="P:regulation of DNA-templated transcription"/>
    <property type="evidence" value="ECO:0007669"/>
    <property type="project" value="InterPro"/>
</dbReference>
<evidence type="ECO:0000256" key="1">
    <source>
        <dbReference type="ARBA" id="ARBA00005820"/>
    </source>
</evidence>
<feature type="compositionally biased region" description="Basic residues" evidence="6">
    <location>
        <begin position="89"/>
        <end position="104"/>
    </location>
</feature>
<dbReference type="InterPro" id="IPR003593">
    <property type="entry name" value="AAA+_ATPase"/>
</dbReference>
<dbReference type="PROSITE" id="PS51755">
    <property type="entry name" value="OMPR_PHOB"/>
    <property type="match status" value="1"/>
</dbReference>
<dbReference type="KEGG" id="nah:F5544_17050"/>
<dbReference type="SMART" id="SM01043">
    <property type="entry name" value="BTAD"/>
    <property type="match status" value="1"/>
</dbReference>
<dbReference type="GO" id="GO:0000160">
    <property type="term" value="P:phosphorelay signal transduction system"/>
    <property type="evidence" value="ECO:0007669"/>
    <property type="project" value="InterPro"/>
</dbReference>
<evidence type="ECO:0000256" key="6">
    <source>
        <dbReference type="SAM" id="MobiDB-lite"/>
    </source>
</evidence>
<reference evidence="8 9" key="1">
    <citation type="journal article" date="2019" name="ACS Chem. Biol.">
        <title>Identification and Mobilization of a Cryptic Antibiotic Biosynthesis Gene Locus from a Human-Pathogenic Nocardia Isolate.</title>
        <authorList>
            <person name="Herisse M."/>
            <person name="Ishida K."/>
            <person name="Porter J.L."/>
            <person name="Howden B."/>
            <person name="Hertweck C."/>
            <person name="Stinear T.P."/>
            <person name="Pidot S.J."/>
        </authorList>
    </citation>
    <scope>NUCLEOTIDE SEQUENCE [LARGE SCALE GENOMIC DNA]</scope>
    <source>
        <strain evidence="8 9">AUSMDU00012717</strain>
    </source>
</reference>
<keyword evidence="4" id="KW-0804">Transcription</keyword>
<gene>
    <name evidence="8" type="ORF">F5544_17050</name>
</gene>
<dbReference type="InterPro" id="IPR051677">
    <property type="entry name" value="AfsR-DnrI-RedD_regulator"/>
</dbReference>
<dbReference type="PRINTS" id="PR00364">
    <property type="entry name" value="DISEASERSIST"/>
</dbReference>
<dbReference type="SMART" id="SM00382">
    <property type="entry name" value="AAA"/>
    <property type="match status" value="1"/>
</dbReference>